<dbReference type="RefSeq" id="WP_216457268.1">
    <property type="nucleotide sequence ID" value="NZ_JAHLQL010000004.1"/>
</dbReference>
<sequence>MRDSEVIINKTALTEAITVANTAKNITVDTDEANVEEGTKWVTAGEKQAYVDAIALAQEIADKADATQEDVNDAISKLATATSTFKAAQKDGTKKAVIVVDKTALTEAIIAANTAKNITVDTDEANVEEGTKWVTAGEKQAYVDAIALAQEIADKADATQEDVNDAVSKLATATVTFQTAQKDGTKQP</sequence>
<comment type="caution">
    <text evidence="1">The sequence shown here is derived from an EMBL/GenBank/DDBJ whole genome shotgun (WGS) entry which is preliminary data.</text>
</comment>
<evidence type="ECO:0000313" key="2">
    <source>
        <dbReference type="Proteomes" id="UP000736583"/>
    </source>
</evidence>
<name>A0ABS6F3N9_9CLOT</name>
<gene>
    <name evidence="1" type="ORF">KQI89_12065</name>
</gene>
<protein>
    <submittedName>
        <fullName evidence="1">FIVAR domain-containing protein</fullName>
    </submittedName>
</protein>
<dbReference type="EMBL" id="JAHLQL010000004">
    <property type="protein sequence ID" value="MBU5592490.1"/>
    <property type="molecule type" value="Genomic_DNA"/>
</dbReference>
<organism evidence="1 2">
    <name type="scientific">Clostridium simiarum</name>
    <dbReference type="NCBI Taxonomy" id="2841506"/>
    <lineage>
        <taxon>Bacteria</taxon>
        <taxon>Bacillati</taxon>
        <taxon>Bacillota</taxon>
        <taxon>Clostridia</taxon>
        <taxon>Eubacteriales</taxon>
        <taxon>Clostridiaceae</taxon>
        <taxon>Clostridium</taxon>
    </lineage>
</organism>
<dbReference type="Pfam" id="PF07554">
    <property type="entry name" value="FIVAR"/>
    <property type="match status" value="2"/>
</dbReference>
<dbReference type="Proteomes" id="UP000736583">
    <property type="component" value="Unassembled WGS sequence"/>
</dbReference>
<proteinExistence type="predicted"/>
<reference evidence="1 2" key="1">
    <citation type="submission" date="2021-06" db="EMBL/GenBank/DDBJ databases">
        <authorList>
            <person name="Sun Q."/>
            <person name="Li D."/>
        </authorList>
    </citation>
    <scope>NUCLEOTIDE SEQUENCE [LARGE SCALE GENOMIC DNA]</scope>
    <source>
        <strain evidence="1 2">MSJ-4</strain>
    </source>
</reference>
<keyword evidence="2" id="KW-1185">Reference proteome</keyword>
<accession>A0ABS6F3N9</accession>
<evidence type="ECO:0000313" key="1">
    <source>
        <dbReference type="EMBL" id="MBU5592490.1"/>
    </source>
</evidence>